<accession>A0A0G3X888</accession>
<reference evidence="1 2" key="1">
    <citation type="submission" date="2015-06" db="EMBL/GenBank/DDBJ databases">
        <authorList>
            <person name="Kim K.M."/>
        </authorList>
    </citation>
    <scope>NUCLEOTIDE SEQUENCE [LARGE SCALE GENOMIC DNA]</scope>
    <source>
        <strain evidence="1 2">KCTC 22370</strain>
    </source>
</reference>
<protein>
    <submittedName>
        <fullName evidence="1">Uncharacterized protein</fullName>
    </submittedName>
</protein>
<dbReference type="SUPFAM" id="SSF53474">
    <property type="entry name" value="alpha/beta-Hydrolases"/>
    <property type="match status" value="1"/>
</dbReference>
<gene>
    <name evidence="1" type="ORF">AM2010_1344</name>
</gene>
<dbReference type="AlphaFoldDB" id="A0A0G3X888"/>
<dbReference type="PATRIC" id="fig|543877.4.peg.1366"/>
<sequence length="194" mass="20865">MPALFDEANKLRRLTVEVMRRLAEDGIGTVLADFPGCNESRRPLTAQTLEGWRQAALAASDHFGASHVLTMRGGALLAPADMPGWNYAPIAGRQVLRPMLRARTLSAREAGAEETIRDLELLGRSDGIELAGWTLGRALFCALETATLPDESAQMRIEQDMIGGSGLWMRAEPGESRDQADALAAAIAQGIPAQ</sequence>
<name>A0A0G3X888_9SPHN</name>
<dbReference type="RefSeq" id="WP_236699429.1">
    <property type="nucleotide sequence ID" value="NZ_CP011805.1"/>
</dbReference>
<evidence type="ECO:0000313" key="1">
    <source>
        <dbReference type="EMBL" id="AKM07417.1"/>
    </source>
</evidence>
<dbReference type="EMBL" id="CP011805">
    <property type="protein sequence ID" value="AKM07417.1"/>
    <property type="molecule type" value="Genomic_DNA"/>
</dbReference>
<organism evidence="1 2">
    <name type="scientific">Pelagerythrobacter marensis</name>
    <dbReference type="NCBI Taxonomy" id="543877"/>
    <lineage>
        <taxon>Bacteria</taxon>
        <taxon>Pseudomonadati</taxon>
        <taxon>Pseudomonadota</taxon>
        <taxon>Alphaproteobacteria</taxon>
        <taxon>Sphingomonadales</taxon>
        <taxon>Erythrobacteraceae</taxon>
        <taxon>Pelagerythrobacter</taxon>
    </lineage>
</organism>
<dbReference type="InterPro" id="IPR029058">
    <property type="entry name" value="AB_hydrolase_fold"/>
</dbReference>
<dbReference type="Proteomes" id="UP000037643">
    <property type="component" value="Chromosome"/>
</dbReference>
<dbReference type="KEGG" id="amx:AM2010_1344"/>
<proteinExistence type="predicted"/>
<dbReference type="STRING" id="543877.AM2010_1344"/>
<evidence type="ECO:0000313" key="2">
    <source>
        <dbReference type="Proteomes" id="UP000037643"/>
    </source>
</evidence>
<keyword evidence="2" id="KW-1185">Reference proteome</keyword>